<accession>A0A069SME2</accession>
<evidence type="ECO:0000313" key="2">
    <source>
        <dbReference type="EMBL" id="KDS55846.1"/>
    </source>
</evidence>
<keyword evidence="1" id="KW-0732">Signal</keyword>
<gene>
    <name evidence="2" type="ORF">M099_1147</name>
</gene>
<sequence length="266" mass="30026">MRLNSMLATVLIFLCSLVISSCSNDELAPISLKNRETANIKLNYPNNQTYSFPLQGGDGNYEISCDKPEIIETKMISSCDISIKALALGEAIITVRDQSGNTLDIHVIVDYYTDNYIVSKQDILLTGDLKDSEKQTIKEKALATIPVKTGGGYKFIYTDAEIARGKVLVFQEKFGDKAIEGSFERKSNEIENEQWGTRHIISFDLTLPEQPKRTFIISEYIPSSRTSPIVLMAFFEDLKKTFTIDYPTVEQVYTEQVLTVPSHLYY</sequence>
<protein>
    <recommendedName>
        <fullName evidence="4">Lipoprotein</fullName>
    </recommendedName>
</protein>
<comment type="caution">
    <text evidence="2">The sequence shown here is derived from an EMBL/GenBank/DDBJ whole genome shotgun (WGS) entry which is preliminary data.</text>
</comment>
<evidence type="ECO:0000313" key="3">
    <source>
        <dbReference type="Proteomes" id="UP000027661"/>
    </source>
</evidence>
<dbReference type="Proteomes" id="UP000027661">
    <property type="component" value="Unassembled WGS sequence"/>
</dbReference>
<dbReference type="PROSITE" id="PS51257">
    <property type="entry name" value="PROKAR_LIPOPROTEIN"/>
    <property type="match status" value="1"/>
</dbReference>
<name>A0A069SME2_PHOVU</name>
<evidence type="ECO:0008006" key="4">
    <source>
        <dbReference type="Google" id="ProtNLM"/>
    </source>
</evidence>
<dbReference type="RefSeq" id="WP_032952562.1">
    <property type="nucleotide sequence ID" value="NZ_JNHM01000012.1"/>
</dbReference>
<proteinExistence type="predicted"/>
<feature type="signal peptide" evidence="1">
    <location>
        <begin position="1"/>
        <end position="23"/>
    </location>
</feature>
<dbReference type="PATRIC" id="fig|1339352.3.peg.1109"/>
<reference evidence="2 3" key="1">
    <citation type="submission" date="2014-04" db="EMBL/GenBank/DDBJ databases">
        <authorList>
            <person name="Sears C."/>
            <person name="Carroll K."/>
            <person name="Sack B.R."/>
            <person name="Qadri F."/>
            <person name="Myers L.L."/>
            <person name="Chung G.-T."/>
            <person name="Escheverria P."/>
            <person name="Fraser C.M."/>
            <person name="Sadzewicz L."/>
            <person name="Shefchek K.A."/>
            <person name="Tallon L."/>
            <person name="Das S.P."/>
            <person name="Daugherty S."/>
            <person name="Mongodin E.F."/>
        </authorList>
    </citation>
    <scope>NUCLEOTIDE SEQUENCE [LARGE SCALE GENOMIC DNA]</scope>
    <source>
        <strain evidence="2 3">3975 RP4</strain>
    </source>
</reference>
<dbReference type="EMBL" id="JNHM01000012">
    <property type="protein sequence ID" value="KDS55846.1"/>
    <property type="molecule type" value="Genomic_DNA"/>
</dbReference>
<dbReference type="AlphaFoldDB" id="A0A069SME2"/>
<organism evidence="2 3">
    <name type="scientific">Phocaeicola vulgatus str. 3975 RP4</name>
    <dbReference type="NCBI Taxonomy" id="1339352"/>
    <lineage>
        <taxon>Bacteria</taxon>
        <taxon>Pseudomonadati</taxon>
        <taxon>Bacteroidota</taxon>
        <taxon>Bacteroidia</taxon>
        <taxon>Bacteroidales</taxon>
        <taxon>Bacteroidaceae</taxon>
        <taxon>Phocaeicola</taxon>
    </lineage>
</organism>
<evidence type="ECO:0000256" key="1">
    <source>
        <dbReference type="SAM" id="SignalP"/>
    </source>
</evidence>
<feature type="chain" id="PRO_5001666819" description="Lipoprotein" evidence="1">
    <location>
        <begin position="24"/>
        <end position="266"/>
    </location>
</feature>